<name>K1QDW2_MAGGI</name>
<organism evidence="1">
    <name type="scientific">Magallana gigas</name>
    <name type="common">Pacific oyster</name>
    <name type="synonym">Crassostrea gigas</name>
    <dbReference type="NCBI Taxonomy" id="29159"/>
    <lineage>
        <taxon>Eukaryota</taxon>
        <taxon>Metazoa</taxon>
        <taxon>Spiralia</taxon>
        <taxon>Lophotrochozoa</taxon>
        <taxon>Mollusca</taxon>
        <taxon>Bivalvia</taxon>
        <taxon>Autobranchia</taxon>
        <taxon>Pteriomorphia</taxon>
        <taxon>Ostreida</taxon>
        <taxon>Ostreoidea</taxon>
        <taxon>Ostreidae</taxon>
        <taxon>Magallana</taxon>
    </lineage>
</organism>
<accession>K1QDW2</accession>
<sequence>MDWSALALVVVLVHQDKVGTAVVAVADEVAGGIENQFVAGAGRPPWTWLLSGGDGCCGYGPNVSSKDTTDFVAVLVVYLEVGTVVGTVVLGFDLALDSNFAARVVVGNSVFADYFEAIAVDFVLAWFVRLVEISDYPEIVATVVAVVLVAVARVVAKIVDHFLVGFQPERSETVEAVAPVVAIAVDYFLVALAVAKTVVDVFEYFVAQVVEVAVEEFDFVVVAAILGLVADLCLLAVDIEHLVVVGFDIAVVAIDLVWAVGLLQIQNRLDSAKAKKNISVIKLVILFKTKY</sequence>
<dbReference type="HOGENOM" id="CLU_957285_0_0_1"/>
<proteinExistence type="predicted"/>
<protein>
    <submittedName>
        <fullName evidence="1">Uncharacterized protein</fullName>
    </submittedName>
</protein>
<evidence type="ECO:0000313" key="1">
    <source>
        <dbReference type="EMBL" id="EKC35072.1"/>
    </source>
</evidence>
<dbReference type="InParanoid" id="K1QDW2"/>
<dbReference type="EMBL" id="JH816438">
    <property type="protein sequence ID" value="EKC35072.1"/>
    <property type="molecule type" value="Genomic_DNA"/>
</dbReference>
<dbReference type="AlphaFoldDB" id="K1QDW2"/>
<reference evidence="1" key="1">
    <citation type="journal article" date="2012" name="Nature">
        <title>The oyster genome reveals stress adaptation and complexity of shell formation.</title>
        <authorList>
            <person name="Zhang G."/>
            <person name="Fang X."/>
            <person name="Guo X."/>
            <person name="Li L."/>
            <person name="Luo R."/>
            <person name="Xu F."/>
            <person name="Yang P."/>
            <person name="Zhang L."/>
            <person name="Wang X."/>
            <person name="Qi H."/>
            <person name="Xiong Z."/>
            <person name="Que H."/>
            <person name="Xie Y."/>
            <person name="Holland P.W."/>
            <person name="Paps J."/>
            <person name="Zhu Y."/>
            <person name="Wu F."/>
            <person name="Chen Y."/>
            <person name="Wang J."/>
            <person name="Peng C."/>
            <person name="Meng J."/>
            <person name="Yang L."/>
            <person name="Liu J."/>
            <person name="Wen B."/>
            <person name="Zhang N."/>
            <person name="Huang Z."/>
            <person name="Zhu Q."/>
            <person name="Feng Y."/>
            <person name="Mount A."/>
            <person name="Hedgecock D."/>
            <person name="Xu Z."/>
            <person name="Liu Y."/>
            <person name="Domazet-Loso T."/>
            <person name="Du Y."/>
            <person name="Sun X."/>
            <person name="Zhang S."/>
            <person name="Liu B."/>
            <person name="Cheng P."/>
            <person name="Jiang X."/>
            <person name="Li J."/>
            <person name="Fan D."/>
            <person name="Wang W."/>
            <person name="Fu W."/>
            <person name="Wang T."/>
            <person name="Wang B."/>
            <person name="Zhang J."/>
            <person name="Peng Z."/>
            <person name="Li Y."/>
            <person name="Li N."/>
            <person name="Wang J."/>
            <person name="Chen M."/>
            <person name="He Y."/>
            <person name="Tan F."/>
            <person name="Song X."/>
            <person name="Zheng Q."/>
            <person name="Huang R."/>
            <person name="Yang H."/>
            <person name="Du X."/>
            <person name="Chen L."/>
            <person name="Yang M."/>
            <person name="Gaffney P.M."/>
            <person name="Wang S."/>
            <person name="Luo L."/>
            <person name="She Z."/>
            <person name="Ming Y."/>
            <person name="Huang W."/>
            <person name="Zhang S."/>
            <person name="Huang B."/>
            <person name="Zhang Y."/>
            <person name="Qu T."/>
            <person name="Ni P."/>
            <person name="Miao G."/>
            <person name="Wang J."/>
            <person name="Wang Q."/>
            <person name="Steinberg C.E."/>
            <person name="Wang H."/>
            <person name="Li N."/>
            <person name="Qian L."/>
            <person name="Zhang G."/>
            <person name="Li Y."/>
            <person name="Yang H."/>
            <person name="Liu X."/>
            <person name="Wang J."/>
            <person name="Yin Y."/>
            <person name="Wang J."/>
        </authorList>
    </citation>
    <scope>NUCLEOTIDE SEQUENCE [LARGE SCALE GENOMIC DNA]</scope>
    <source>
        <strain evidence="1">05x7-T-G4-1.051#20</strain>
    </source>
</reference>
<gene>
    <name evidence="1" type="ORF">CGI_10020517</name>
</gene>